<dbReference type="EMBL" id="JAPDRL010000015">
    <property type="protein sequence ID" value="KAJ9666981.1"/>
    <property type="molecule type" value="Genomic_DNA"/>
</dbReference>
<evidence type="ECO:0008006" key="4">
    <source>
        <dbReference type="Google" id="ProtNLM"/>
    </source>
</evidence>
<proteinExistence type="predicted"/>
<organism evidence="2 3">
    <name type="scientific">Coniosporium apollinis</name>
    <dbReference type="NCBI Taxonomy" id="61459"/>
    <lineage>
        <taxon>Eukaryota</taxon>
        <taxon>Fungi</taxon>
        <taxon>Dikarya</taxon>
        <taxon>Ascomycota</taxon>
        <taxon>Pezizomycotina</taxon>
        <taxon>Dothideomycetes</taxon>
        <taxon>Dothideomycetes incertae sedis</taxon>
        <taxon>Coniosporium</taxon>
    </lineage>
</organism>
<dbReference type="SUPFAM" id="SSF56112">
    <property type="entry name" value="Protein kinase-like (PK-like)"/>
    <property type="match status" value="1"/>
</dbReference>
<dbReference type="InterPro" id="IPR011009">
    <property type="entry name" value="Kinase-like_dom_sf"/>
</dbReference>
<keyword evidence="3" id="KW-1185">Reference proteome</keyword>
<dbReference type="Gene3D" id="1.10.510.10">
    <property type="entry name" value="Transferase(Phosphotransferase) domain 1"/>
    <property type="match status" value="1"/>
</dbReference>
<evidence type="ECO:0000313" key="2">
    <source>
        <dbReference type="EMBL" id="KAJ9666981.1"/>
    </source>
</evidence>
<comment type="caution">
    <text evidence="2">The sequence shown here is derived from an EMBL/GenBank/DDBJ whole genome shotgun (WGS) entry which is preliminary data.</text>
</comment>
<accession>A0ABQ9P103</accession>
<gene>
    <name evidence="2" type="ORF">H2201_002814</name>
</gene>
<evidence type="ECO:0000256" key="1">
    <source>
        <dbReference type="SAM" id="MobiDB-lite"/>
    </source>
</evidence>
<evidence type="ECO:0000313" key="3">
    <source>
        <dbReference type="Proteomes" id="UP001172684"/>
    </source>
</evidence>
<sequence>MLNAEIDSEEESYYRFLVDDQHVKYVTIDAKLYPCDDMGFAPALILQLPAFPAGDWNVGHISLNPQTGHPYFAGTTRNQLPGVEHIWHATCIDYLKLTLREKIRSNVCEATCPQLDGTVVAKFARFHWEISYLDAETTAYEWIQGQGIGPKFLGHLTEEGRVIGFLMERVVEGRCAGPEELEECREVLGRLHQLGIRHGDVDKHSFLVHEGRALVIDFEAARKCEDPEALEKEMGSLEGPLGDTSGRRGILSVDEPTESVEV</sequence>
<protein>
    <recommendedName>
        <fullName evidence="4">Alpha-galactosidase A</fullName>
    </recommendedName>
</protein>
<reference evidence="2" key="1">
    <citation type="submission" date="2022-10" db="EMBL/GenBank/DDBJ databases">
        <title>Culturing micro-colonial fungi from biological soil crusts in the Mojave desert and describing Neophaeococcomyces mojavensis, and introducing the new genera and species Taxawa tesnikishii.</title>
        <authorList>
            <person name="Kurbessoian T."/>
            <person name="Stajich J.E."/>
        </authorList>
    </citation>
    <scope>NUCLEOTIDE SEQUENCE</scope>
    <source>
        <strain evidence="2">TK_1</strain>
    </source>
</reference>
<dbReference type="Proteomes" id="UP001172684">
    <property type="component" value="Unassembled WGS sequence"/>
</dbReference>
<feature type="region of interest" description="Disordered" evidence="1">
    <location>
        <begin position="229"/>
        <end position="262"/>
    </location>
</feature>
<name>A0ABQ9P103_9PEZI</name>